<feature type="chain" id="PRO_5015617390" description="Cell envelope biogenesis protein TolA" evidence="2">
    <location>
        <begin position="32"/>
        <end position="147"/>
    </location>
</feature>
<comment type="caution">
    <text evidence="3">The sequence shown here is derived from an EMBL/GenBank/DDBJ whole genome shotgun (WGS) entry which is preliminary data.</text>
</comment>
<feature type="coiled-coil region" evidence="1">
    <location>
        <begin position="36"/>
        <end position="63"/>
    </location>
</feature>
<dbReference type="AlphaFoldDB" id="A0A2S5SWT0"/>
<organism evidence="3 4">
    <name type="scientific">Caldimonas caldifontis</name>
    <dbReference type="NCBI Taxonomy" id="1452508"/>
    <lineage>
        <taxon>Bacteria</taxon>
        <taxon>Pseudomonadati</taxon>
        <taxon>Pseudomonadota</taxon>
        <taxon>Betaproteobacteria</taxon>
        <taxon>Burkholderiales</taxon>
        <taxon>Sphaerotilaceae</taxon>
        <taxon>Caldimonas</taxon>
    </lineage>
</organism>
<proteinExistence type="predicted"/>
<keyword evidence="1" id="KW-0175">Coiled coil</keyword>
<dbReference type="EMBL" id="PSNX01000003">
    <property type="protein sequence ID" value="PPE67210.1"/>
    <property type="molecule type" value="Genomic_DNA"/>
</dbReference>
<evidence type="ECO:0008006" key="5">
    <source>
        <dbReference type="Google" id="ProtNLM"/>
    </source>
</evidence>
<protein>
    <recommendedName>
        <fullName evidence="5">Cell envelope biogenesis protein TolA</fullName>
    </recommendedName>
</protein>
<evidence type="ECO:0000313" key="3">
    <source>
        <dbReference type="EMBL" id="PPE67210.1"/>
    </source>
</evidence>
<keyword evidence="2" id="KW-0732">Signal</keyword>
<gene>
    <name evidence="3" type="ORF">C1704_03255</name>
</gene>
<sequence length="147" mass="15584">MKSNPAPLPSALTRTLGLAFGALALSLGAQAATGDKAVYEHARAQAKAQYETAKAQCKTLAGNAKDVCEEEAKATRKKLEAEAKAVYEGTPKARYQAQVAIAEADYEVAEERCDDRSGDAKDLCKKEAKAMLSQAKASAKAEYDAVK</sequence>
<dbReference type="RefSeq" id="WP_104300976.1">
    <property type="nucleotide sequence ID" value="NZ_PSNX01000003.1"/>
</dbReference>
<evidence type="ECO:0000256" key="2">
    <source>
        <dbReference type="SAM" id="SignalP"/>
    </source>
</evidence>
<dbReference type="OrthoDB" id="5769605at2"/>
<reference evidence="3 4" key="1">
    <citation type="submission" date="2018-02" db="EMBL/GenBank/DDBJ databases">
        <title>Reclassifiation of [Polyangium] brachysporum DSM 7029 as Guopingzhaonella breviflexa gen. nov., sp. nov., a member of the family Comamonadaceae.</title>
        <authorList>
            <person name="Tang B."/>
        </authorList>
    </citation>
    <scope>NUCLEOTIDE SEQUENCE [LARGE SCALE GENOMIC DNA]</scope>
    <source>
        <strain evidence="3 4">BCRC 80649</strain>
    </source>
</reference>
<dbReference type="Proteomes" id="UP000238605">
    <property type="component" value="Unassembled WGS sequence"/>
</dbReference>
<name>A0A2S5SWT0_9BURK</name>
<evidence type="ECO:0000256" key="1">
    <source>
        <dbReference type="SAM" id="Coils"/>
    </source>
</evidence>
<accession>A0A2S5SWT0</accession>
<feature type="signal peptide" evidence="2">
    <location>
        <begin position="1"/>
        <end position="31"/>
    </location>
</feature>
<evidence type="ECO:0000313" key="4">
    <source>
        <dbReference type="Proteomes" id="UP000238605"/>
    </source>
</evidence>
<keyword evidence="4" id="KW-1185">Reference proteome</keyword>